<accession>A0A8J5FIH8</accession>
<dbReference type="EMBL" id="JACMSC010000015">
    <property type="protein sequence ID" value="KAG6487465.1"/>
    <property type="molecule type" value="Genomic_DNA"/>
</dbReference>
<dbReference type="InterPro" id="IPR024788">
    <property type="entry name" value="Malectin-like_Carb-bd_dom"/>
</dbReference>
<evidence type="ECO:0000256" key="1">
    <source>
        <dbReference type="ARBA" id="ARBA00004167"/>
    </source>
</evidence>
<gene>
    <name evidence="3" type="ORF">ZIOFF_056051</name>
</gene>
<protein>
    <recommendedName>
        <fullName evidence="2">Malectin-like domain-containing protein</fullName>
    </recommendedName>
</protein>
<dbReference type="PANTHER" id="PTHR45631">
    <property type="entry name" value="OS07G0107800 PROTEIN-RELATED"/>
    <property type="match status" value="1"/>
</dbReference>
<dbReference type="GO" id="GO:0016020">
    <property type="term" value="C:membrane"/>
    <property type="evidence" value="ECO:0007669"/>
    <property type="project" value="UniProtKB-SubCell"/>
</dbReference>
<feature type="domain" description="Malectin-like" evidence="2">
    <location>
        <begin position="17"/>
        <end position="85"/>
    </location>
</feature>
<dbReference type="Pfam" id="PF12819">
    <property type="entry name" value="Malectin_like"/>
    <property type="match status" value="1"/>
</dbReference>
<keyword evidence="4" id="KW-1185">Reference proteome</keyword>
<dbReference type="Proteomes" id="UP000734854">
    <property type="component" value="Unassembled WGS sequence"/>
</dbReference>
<name>A0A8J5FIH8_ZINOF</name>
<evidence type="ECO:0000313" key="4">
    <source>
        <dbReference type="Proteomes" id="UP000734854"/>
    </source>
</evidence>
<evidence type="ECO:0000259" key="2">
    <source>
        <dbReference type="Pfam" id="PF12819"/>
    </source>
</evidence>
<proteinExistence type="predicted"/>
<dbReference type="PANTHER" id="PTHR45631:SF202">
    <property type="entry name" value="SENESCENCE-INDUCED RECEPTOR-LIKE SERINE_THREONINE-PROTEIN KINASE"/>
    <property type="match status" value="1"/>
</dbReference>
<reference evidence="3 4" key="1">
    <citation type="submission" date="2020-08" db="EMBL/GenBank/DDBJ databases">
        <title>Plant Genome Project.</title>
        <authorList>
            <person name="Zhang R.-G."/>
        </authorList>
    </citation>
    <scope>NUCLEOTIDE SEQUENCE [LARGE SCALE GENOMIC DNA]</scope>
    <source>
        <tissue evidence="3">Rhizome</tissue>
    </source>
</reference>
<organism evidence="3 4">
    <name type="scientific">Zingiber officinale</name>
    <name type="common">Ginger</name>
    <name type="synonym">Amomum zingiber</name>
    <dbReference type="NCBI Taxonomy" id="94328"/>
    <lineage>
        <taxon>Eukaryota</taxon>
        <taxon>Viridiplantae</taxon>
        <taxon>Streptophyta</taxon>
        <taxon>Embryophyta</taxon>
        <taxon>Tracheophyta</taxon>
        <taxon>Spermatophyta</taxon>
        <taxon>Magnoliopsida</taxon>
        <taxon>Liliopsida</taxon>
        <taxon>Zingiberales</taxon>
        <taxon>Zingiberaceae</taxon>
        <taxon>Zingiber</taxon>
    </lineage>
</organism>
<evidence type="ECO:0000313" key="3">
    <source>
        <dbReference type="EMBL" id="KAG6487465.1"/>
    </source>
</evidence>
<sequence>MLYLQVNQPRIKILGKSNLLVRNYDFKNSPFVQFDLYLGVNLWKTINLTLPSKDILTETVSEATVEAISVCLANTGHGTPFISDLIRSEPCSNFSVSSSQLLHRFGQLA</sequence>
<dbReference type="AlphaFoldDB" id="A0A8J5FIH8"/>
<comment type="caution">
    <text evidence="3">The sequence shown here is derived from an EMBL/GenBank/DDBJ whole genome shotgun (WGS) entry which is preliminary data.</text>
</comment>
<comment type="subcellular location">
    <subcellularLocation>
        <location evidence="1">Membrane</location>
        <topology evidence="1">Single-pass membrane protein</topology>
    </subcellularLocation>
</comment>